<dbReference type="Proteomes" id="UP000295124">
    <property type="component" value="Unassembled WGS sequence"/>
</dbReference>
<feature type="transmembrane region" description="Helical" evidence="1">
    <location>
        <begin position="60"/>
        <end position="79"/>
    </location>
</feature>
<dbReference type="RefSeq" id="WP_132168123.1">
    <property type="nucleotide sequence ID" value="NZ_SMKX01000039.1"/>
</dbReference>
<evidence type="ECO:0000313" key="3">
    <source>
        <dbReference type="Proteomes" id="UP000295124"/>
    </source>
</evidence>
<evidence type="ECO:0000313" key="2">
    <source>
        <dbReference type="EMBL" id="TDD59175.1"/>
    </source>
</evidence>
<comment type="caution">
    <text evidence="2">The sequence shown here is derived from an EMBL/GenBank/DDBJ whole genome shotgun (WGS) entry which is preliminary data.</text>
</comment>
<organism evidence="2 3">
    <name type="scientific">Kribbella antibiotica</name>
    <dbReference type="NCBI Taxonomy" id="190195"/>
    <lineage>
        <taxon>Bacteria</taxon>
        <taxon>Bacillati</taxon>
        <taxon>Actinomycetota</taxon>
        <taxon>Actinomycetes</taxon>
        <taxon>Propionibacteriales</taxon>
        <taxon>Kribbellaceae</taxon>
        <taxon>Kribbella</taxon>
    </lineage>
</organism>
<reference evidence="2 3" key="1">
    <citation type="submission" date="2019-03" db="EMBL/GenBank/DDBJ databases">
        <title>Draft genome sequences of novel Actinobacteria.</title>
        <authorList>
            <person name="Sahin N."/>
            <person name="Ay H."/>
            <person name="Saygin H."/>
        </authorList>
    </citation>
    <scope>NUCLEOTIDE SEQUENCE [LARGE SCALE GENOMIC DNA]</scope>
    <source>
        <strain evidence="2 3">JCM 13523</strain>
    </source>
</reference>
<gene>
    <name evidence="2" type="ORF">E1263_16105</name>
</gene>
<protein>
    <submittedName>
        <fullName evidence="2">Uncharacterized protein</fullName>
    </submittedName>
</protein>
<evidence type="ECO:0000256" key="1">
    <source>
        <dbReference type="SAM" id="Phobius"/>
    </source>
</evidence>
<keyword evidence="3" id="KW-1185">Reference proteome</keyword>
<dbReference type="OrthoDB" id="3425023at2"/>
<accession>A0A4R4ZKU5</accession>
<keyword evidence="1" id="KW-1133">Transmembrane helix</keyword>
<name>A0A4R4ZKU5_9ACTN</name>
<sequence>MTASDETVRPRVPATVFAPEVPQEDRKLLLESPEVMVQASLPKPKPRSDLRKSPTSTIGYLVKFFVADAFFSLLIAGFLDEVLPDGPDTWAAYAVCLLGLLLFLVLVLGSSLSSSESDAASKHHRKYLQPADWDVDAQQMMLRAQDAVQAVTDAEVTRLGLLDDIQNDVVLPEQLWDIGQVLQKLTVLRGRHRELGAETLSVLGDTVARQADALRMTEQAMERKVATLEKYAVQVRSADALLRAERAVEQVQNDDDAYVELLASAEPAAGTALIQDLSEDATGLREQLRQRLDAIRATGQALAPSPEA</sequence>
<feature type="transmembrane region" description="Helical" evidence="1">
    <location>
        <begin position="91"/>
        <end position="112"/>
    </location>
</feature>
<dbReference type="EMBL" id="SMKX01000039">
    <property type="protein sequence ID" value="TDD59175.1"/>
    <property type="molecule type" value="Genomic_DNA"/>
</dbReference>
<proteinExistence type="predicted"/>
<dbReference type="AlphaFoldDB" id="A0A4R4ZKU5"/>
<keyword evidence="1" id="KW-0812">Transmembrane</keyword>
<keyword evidence="1" id="KW-0472">Membrane</keyword>